<evidence type="ECO:0000256" key="5">
    <source>
        <dbReference type="ARBA" id="ARBA00022692"/>
    </source>
</evidence>
<keyword evidence="14" id="KW-0407">Ion channel</keyword>
<evidence type="ECO:0000313" key="21">
    <source>
        <dbReference type="RefSeq" id="XP_017772225.1"/>
    </source>
</evidence>
<keyword evidence="20" id="KW-1185">Reference proteome</keyword>
<dbReference type="Pfam" id="PF01094">
    <property type="entry name" value="ANF_receptor"/>
    <property type="match status" value="1"/>
</dbReference>
<reference evidence="21" key="1">
    <citation type="submission" date="2025-08" db="UniProtKB">
        <authorList>
            <consortium name="RefSeq"/>
        </authorList>
    </citation>
    <scope>IDENTIFICATION</scope>
    <source>
        <tissue evidence="21">Whole Larva</tissue>
    </source>
</reference>
<comment type="subcellular location">
    <subcellularLocation>
        <location evidence="1">Cell membrane</location>
        <topology evidence="1">Multi-pass membrane protein</topology>
    </subcellularLocation>
    <subcellularLocation>
        <location evidence="15">Postsynaptic cell membrane</location>
    </subcellularLocation>
</comment>
<dbReference type="SMART" id="SM00918">
    <property type="entry name" value="Lig_chan-Glu_bd"/>
    <property type="match status" value="1"/>
</dbReference>
<evidence type="ECO:0000256" key="4">
    <source>
        <dbReference type="ARBA" id="ARBA00022475"/>
    </source>
</evidence>
<dbReference type="Gene3D" id="3.40.190.10">
    <property type="entry name" value="Periplasmic binding protein-like II"/>
    <property type="match status" value="2"/>
</dbReference>
<evidence type="ECO:0000256" key="10">
    <source>
        <dbReference type="ARBA" id="ARBA00023170"/>
    </source>
</evidence>
<keyword evidence="3" id="KW-0813">Transport</keyword>
<name>A0ABM1MCC5_NICVS</name>
<evidence type="ECO:0000256" key="13">
    <source>
        <dbReference type="ARBA" id="ARBA00023286"/>
    </source>
</evidence>
<dbReference type="RefSeq" id="XP_017772225.1">
    <property type="nucleotide sequence ID" value="XM_017916736.1"/>
</dbReference>
<feature type="transmembrane region" description="Helical" evidence="17">
    <location>
        <begin position="633"/>
        <end position="655"/>
    </location>
</feature>
<evidence type="ECO:0000256" key="7">
    <source>
        <dbReference type="ARBA" id="ARBA00023018"/>
    </source>
</evidence>
<evidence type="ECO:0000256" key="9">
    <source>
        <dbReference type="ARBA" id="ARBA00023136"/>
    </source>
</evidence>
<dbReference type="InterPro" id="IPR001508">
    <property type="entry name" value="Iono_Glu_rcpt_met"/>
</dbReference>
<keyword evidence="13" id="KW-1071">Ligand-gated ion channel</keyword>
<dbReference type="Pfam" id="PF10613">
    <property type="entry name" value="Lig_chan-Glu_bd"/>
    <property type="match status" value="1"/>
</dbReference>
<evidence type="ECO:0000256" key="1">
    <source>
        <dbReference type="ARBA" id="ARBA00004651"/>
    </source>
</evidence>
<keyword evidence="10" id="KW-0675">Receptor</keyword>
<keyword evidence="11" id="KW-0325">Glycoprotein</keyword>
<dbReference type="Proteomes" id="UP000695000">
    <property type="component" value="Unplaced"/>
</dbReference>
<keyword evidence="12" id="KW-0628">Postsynaptic cell membrane</keyword>
<dbReference type="Gene3D" id="3.40.50.2300">
    <property type="match status" value="2"/>
</dbReference>
<evidence type="ECO:0000256" key="15">
    <source>
        <dbReference type="ARBA" id="ARBA00034100"/>
    </source>
</evidence>
<dbReference type="SMART" id="SM00079">
    <property type="entry name" value="PBPe"/>
    <property type="match status" value="1"/>
</dbReference>
<dbReference type="CDD" id="cd13714">
    <property type="entry name" value="PBP2_iGluR_Kainate"/>
    <property type="match status" value="1"/>
</dbReference>
<gene>
    <name evidence="21" type="primary">LOC108559439</name>
</gene>
<evidence type="ECO:0000256" key="6">
    <source>
        <dbReference type="ARBA" id="ARBA00022989"/>
    </source>
</evidence>
<dbReference type="Pfam" id="PF00060">
    <property type="entry name" value="Lig_chan"/>
    <property type="match status" value="1"/>
</dbReference>
<comment type="similarity">
    <text evidence="2">Belongs to the glutamate-gated ion channel (TC 1.A.10.1) family.</text>
</comment>
<dbReference type="PRINTS" id="PR00177">
    <property type="entry name" value="NMDARECEPTOR"/>
</dbReference>
<evidence type="ECO:0000256" key="17">
    <source>
        <dbReference type="SAM" id="Phobius"/>
    </source>
</evidence>
<proteinExistence type="inferred from homology"/>
<evidence type="ECO:0000256" key="12">
    <source>
        <dbReference type="ARBA" id="ARBA00023257"/>
    </source>
</evidence>
<evidence type="ECO:0000256" key="11">
    <source>
        <dbReference type="ARBA" id="ARBA00023180"/>
    </source>
</evidence>
<feature type="transmembrane region" description="Helical" evidence="17">
    <location>
        <begin position="557"/>
        <end position="576"/>
    </location>
</feature>
<dbReference type="SUPFAM" id="SSF53822">
    <property type="entry name" value="Periplasmic binding protein-like I"/>
    <property type="match status" value="1"/>
</dbReference>
<feature type="region of interest" description="Disordered" evidence="16">
    <location>
        <begin position="885"/>
        <end position="907"/>
    </location>
</feature>
<dbReference type="InterPro" id="IPR001320">
    <property type="entry name" value="Iontro_rcpt_C"/>
</dbReference>
<sequence length="907" mass="102969">MTLLHRLYLIFSTVAVISNNPVHTIKIVKIGALFDNEYSEAEIAFRFAVNRFNMFNKDYTLKPEVRYVPETDGFKTGQIVCEMVESGLSAIFGPVSSKTNDIVQSIAETLEIPQFQTFWNHKLQKSATSTESTAFNLFPDPKLYSMALATLLKEMRWKSYTIVYESDEGLVRLQDILKLHRSDDVPVRVRKLTPGNDHRTLLKEIKASSELQIILDCEAGHILDILQQAQEVNLMDEYYSYILTSLDAHTLDFHSVRTTQANITTLRLIDPNTKYIRNAVRDWEQGYKRGSHLRPEKVLTRTALLYDAVNFFSTVYKELDATESIHASPLSCSNPLPSQHGIRLSSYLKLSLLHNGTLAIPLSGPIVLDSSGRRKSFDLQIVELSGDGVRKTGTWNSDRPHLINFTFTQQERQLEIVQQLSQKVFRVTSRLGAPYVMWRQPKTGKRFHGNDRFEGHSMDLIAGIAEILNFTYKFELVPDNNYGSYNPKTNEWNGLIRHLLDRKADLALCDLTITYERRRAVDFTMPFMTLGITILYSKAVKPPPELFSFMQPLSFDIWLYMATAYLGISIIIFVTARLAPGDWENPHPCNENPEELENIWDIKNCLWLTLGSLMAQGCDILPKGISTRMVAGMWWFFSLIMCASYTANLAAFLTMERMGPTIENAEDLAKQTKIKYGSVLGGATGSFFRDSNFSTYQRMWTQMEASEPSVFEKTNKEGVKRVKTSKRLYAFLMESSSIEYEMERDCELMQVGGWLDSKGYGIAMPVNSPYRTAISGAVLKMQEDGKLHKLKEKWWRKMHGGGKCSALKHTGDDSAAELSIDNVGGVFVVLGGGIAIAFLIAAAEFMWNVRKIAVNRHMTVKRAIMMELKFAMNFAARKKTVNGRIDESNDITNEENQRNHSSTPKDN</sequence>
<evidence type="ECO:0000259" key="18">
    <source>
        <dbReference type="SMART" id="SM00079"/>
    </source>
</evidence>
<accession>A0ABM1MCC5</accession>
<dbReference type="InterPro" id="IPR001828">
    <property type="entry name" value="ANF_lig-bd_rcpt"/>
</dbReference>
<keyword evidence="5 17" id="KW-0812">Transmembrane</keyword>
<protein>
    <submittedName>
        <fullName evidence="21">Glutamate receptor ionotropic, kainate 2-like isoform X1</fullName>
    </submittedName>
</protein>
<dbReference type="InterPro" id="IPR015683">
    <property type="entry name" value="Ionotropic_Glu_rcpt"/>
</dbReference>
<dbReference type="PANTHER" id="PTHR18966">
    <property type="entry name" value="IONOTROPIC GLUTAMATE RECEPTOR"/>
    <property type="match status" value="1"/>
</dbReference>
<dbReference type="CDD" id="cd06382">
    <property type="entry name" value="PBP1_iGluR_Kainate"/>
    <property type="match status" value="1"/>
</dbReference>
<evidence type="ECO:0000256" key="2">
    <source>
        <dbReference type="ARBA" id="ARBA00008685"/>
    </source>
</evidence>
<dbReference type="Gene3D" id="1.10.287.70">
    <property type="match status" value="1"/>
</dbReference>
<evidence type="ECO:0000313" key="20">
    <source>
        <dbReference type="Proteomes" id="UP000695000"/>
    </source>
</evidence>
<organism evidence="20 21">
    <name type="scientific">Nicrophorus vespilloides</name>
    <name type="common">Boreal carrion beetle</name>
    <dbReference type="NCBI Taxonomy" id="110193"/>
    <lineage>
        <taxon>Eukaryota</taxon>
        <taxon>Metazoa</taxon>
        <taxon>Ecdysozoa</taxon>
        <taxon>Arthropoda</taxon>
        <taxon>Hexapoda</taxon>
        <taxon>Insecta</taxon>
        <taxon>Pterygota</taxon>
        <taxon>Neoptera</taxon>
        <taxon>Endopterygota</taxon>
        <taxon>Coleoptera</taxon>
        <taxon>Polyphaga</taxon>
        <taxon>Staphyliniformia</taxon>
        <taxon>Silphidae</taxon>
        <taxon>Nicrophorinae</taxon>
        <taxon>Nicrophorus</taxon>
    </lineage>
</organism>
<evidence type="ECO:0000256" key="8">
    <source>
        <dbReference type="ARBA" id="ARBA00023065"/>
    </source>
</evidence>
<dbReference type="InterPro" id="IPR028082">
    <property type="entry name" value="Peripla_BP_I"/>
</dbReference>
<evidence type="ECO:0000259" key="19">
    <source>
        <dbReference type="SMART" id="SM00918"/>
    </source>
</evidence>
<dbReference type="InterPro" id="IPR019594">
    <property type="entry name" value="Glu/Gly-bd"/>
</dbReference>
<feature type="transmembrane region" description="Helical" evidence="17">
    <location>
        <begin position="823"/>
        <end position="847"/>
    </location>
</feature>
<keyword evidence="9 17" id="KW-0472">Membrane</keyword>
<dbReference type="GeneID" id="108559439"/>
<keyword evidence="4" id="KW-1003">Cell membrane</keyword>
<evidence type="ECO:0000256" key="14">
    <source>
        <dbReference type="ARBA" id="ARBA00023303"/>
    </source>
</evidence>
<feature type="domain" description="Ionotropic glutamate receptor L-glutamate and glycine-binding" evidence="19">
    <location>
        <begin position="434"/>
        <end position="501"/>
    </location>
</feature>
<feature type="domain" description="Ionotropic glutamate receptor C-terminal" evidence="18">
    <location>
        <begin position="424"/>
        <end position="797"/>
    </location>
</feature>
<dbReference type="SUPFAM" id="SSF53850">
    <property type="entry name" value="Periplasmic binding protein-like II"/>
    <property type="match status" value="1"/>
</dbReference>
<evidence type="ECO:0000256" key="3">
    <source>
        <dbReference type="ARBA" id="ARBA00022448"/>
    </source>
</evidence>
<evidence type="ECO:0000256" key="16">
    <source>
        <dbReference type="SAM" id="MobiDB-lite"/>
    </source>
</evidence>
<keyword evidence="6 17" id="KW-1133">Transmembrane helix</keyword>
<feature type="compositionally biased region" description="Basic and acidic residues" evidence="16">
    <location>
        <begin position="895"/>
        <end position="907"/>
    </location>
</feature>
<keyword evidence="8" id="KW-0406">Ion transport</keyword>
<keyword evidence="7" id="KW-0770">Synapse</keyword>